<dbReference type="PANTHER" id="PTHR46691:SF6">
    <property type="entry name" value="HIGH MOBILITY GROUP B PROTEIN 10-RELATED"/>
    <property type="match status" value="1"/>
</dbReference>
<evidence type="ECO:0000313" key="4">
    <source>
        <dbReference type="Proteomes" id="UP000797356"/>
    </source>
</evidence>
<dbReference type="PANTHER" id="PTHR46691">
    <property type="entry name" value="HIGH MOBILITY GROUP B PROTEIN 9"/>
    <property type="match status" value="1"/>
</dbReference>
<dbReference type="Pfam" id="PF01388">
    <property type="entry name" value="ARID"/>
    <property type="match status" value="1"/>
</dbReference>
<feature type="domain" description="ARID" evidence="2">
    <location>
        <begin position="41"/>
        <end position="132"/>
    </location>
</feature>
<dbReference type="Proteomes" id="UP000797356">
    <property type="component" value="Chromosome 1"/>
</dbReference>
<feature type="region of interest" description="Disordered" evidence="1">
    <location>
        <begin position="1"/>
        <end position="25"/>
    </location>
</feature>
<name>A0A8K0MU91_COCNU</name>
<feature type="region of interest" description="Disordered" evidence="1">
    <location>
        <begin position="244"/>
        <end position="265"/>
    </location>
</feature>
<feature type="compositionally biased region" description="Polar residues" evidence="1">
    <location>
        <begin position="170"/>
        <end position="193"/>
    </location>
</feature>
<evidence type="ECO:0000259" key="2">
    <source>
        <dbReference type="PROSITE" id="PS51011"/>
    </source>
</evidence>
<reference evidence="3" key="1">
    <citation type="journal article" date="2017" name="Gigascience">
        <title>The genome draft of coconut (Cocos nucifera).</title>
        <authorList>
            <person name="Xiao Y."/>
            <person name="Xu P."/>
            <person name="Fan H."/>
            <person name="Baudouin L."/>
            <person name="Xia W."/>
            <person name="Bocs S."/>
            <person name="Xu J."/>
            <person name="Li Q."/>
            <person name="Guo A."/>
            <person name="Zhou L."/>
            <person name="Li J."/>
            <person name="Wu Y."/>
            <person name="Ma Z."/>
            <person name="Armero A."/>
            <person name="Issali A.E."/>
            <person name="Liu N."/>
            <person name="Peng M."/>
            <person name="Yang Y."/>
        </authorList>
    </citation>
    <scope>NUCLEOTIDE SEQUENCE</scope>
    <source>
        <tissue evidence="3">Spear leaf of Hainan Tall coconut</tissue>
    </source>
</reference>
<dbReference type="CDD" id="cd16872">
    <property type="entry name" value="ARID_HMGB9-like"/>
    <property type="match status" value="1"/>
</dbReference>
<dbReference type="InterPro" id="IPR045303">
    <property type="entry name" value="ARID_HMGB9-like"/>
</dbReference>
<dbReference type="Gene3D" id="1.10.150.60">
    <property type="entry name" value="ARID DNA-binding domain"/>
    <property type="match status" value="1"/>
</dbReference>
<dbReference type="SMART" id="SM00501">
    <property type="entry name" value="BRIGHT"/>
    <property type="match status" value="1"/>
</dbReference>
<organism evidence="3 4">
    <name type="scientific">Cocos nucifera</name>
    <name type="common">Coconut palm</name>
    <dbReference type="NCBI Taxonomy" id="13894"/>
    <lineage>
        <taxon>Eukaryota</taxon>
        <taxon>Viridiplantae</taxon>
        <taxon>Streptophyta</taxon>
        <taxon>Embryophyta</taxon>
        <taxon>Tracheophyta</taxon>
        <taxon>Spermatophyta</taxon>
        <taxon>Magnoliopsida</taxon>
        <taxon>Liliopsida</taxon>
        <taxon>Arecaceae</taxon>
        <taxon>Arecoideae</taxon>
        <taxon>Cocoseae</taxon>
        <taxon>Attaleinae</taxon>
        <taxon>Cocos</taxon>
    </lineage>
</organism>
<feature type="compositionally biased region" description="Basic residues" evidence="1">
    <location>
        <begin position="250"/>
        <end position="260"/>
    </location>
</feature>
<dbReference type="SUPFAM" id="SSF46774">
    <property type="entry name" value="ARID-like"/>
    <property type="match status" value="1"/>
</dbReference>
<dbReference type="OrthoDB" id="338531at2759"/>
<dbReference type="Gene3D" id="1.10.30.10">
    <property type="entry name" value="High mobility group box domain"/>
    <property type="match status" value="1"/>
</dbReference>
<dbReference type="PROSITE" id="PS51011">
    <property type="entry name" value="ARID"/>
    <property type="match status" value="1"/>
</dbReference>
<dbReference type="SUPFAM" id="SSF47095">
    <property type="entry name" value="HMG-box"/>
    <property type="match status" value="1"/>
</dbReference>
<dbReference type="EMBL" id="CM017872">
    <property type="protein sequence ID" value="KAG1326756.1"/>
    <property type="molecule type" value="Genomic_DNA"/>
</dbReference>
<feature type="region of interest" description="Disordered" evidence="1">
    <location>
        <begin position="155"/>
        <end position="196"/>
    </location>
</feature>
<dbReference type="InterPro" id="IPR036910">
    <property type="entry name" value="HMG_box_dom_sf"/>
</dbReference>
<accession>A0A8K0MU91</accession>
<dbReference type="AlphaFoldDB" id="A0A8K0MU91"/>
<dbReference type="InterPro" id="IPR036431">
    <property type="entry name" value="ARID_dom_sf"/>
</dbReference>
<sequence>MSKDSSCPPPITPPAPKATPVQNQPSQILTITPQATYEKVISDGRVFMETLQKLHRSAGTKFMVPTMGGRPLNLHRLFAEVTSRGGLEIVIRDRKWKEVVAAFNFPSTITNASFVLRKYYMSLLRSYEQVYYFGNKGSSDSVSAGKLVSKSEPLHPEAGMKIASPDANPVSGSEASQPQVSTPSTEDGSTKDQLLTEIPPLRKGTRITGKIYGKFEYGYLVTANFGSYTMKGVVYHSPPVPCAIQSSSSHHSRRSRKAPSRPRSSLSGYHFFAAENYAILKPVYPGKERAISRHIRYLWSRLTQAEKEVYQEREMRGMKLLE</sequence>
<feature type="compositionally biased region" description="Pro residues" evidence="1">
    <location>
        <begin position="7"/>
        <end position="17"/>
    </location>
</feature>
<reference evidence="3" key="2">
    <citation type="submission" date="2019-07" db="EMBL/GenBank/DDBJ databases">
        <authorList>
            <person name="Yang Y."/>
            <person name="Bocs S."/>
            <person name="Baudouin L."/>
        </authorList>
    </citation>
    <scope>NUCLEOTIDE SEQUENCE</scope>
    <source>
        <tissue evidence="3">Spear leaf of Hainan Tall coconut</tissue>
    </source>
</reference>
<keyword evidence="4" id="KW-1185">Reference proteome</keyword>
<evidence type="ECO:0000256" key="1">
    <source>
        <dbReference type="SAM" id="MobiDB-lite"/>
    </source>
</evidence>
<comment type="caution">
    <text evidence="3">The sequence shown here is derived from an EMBL/GenBank/DDBJ whole genome shotgun (WGS) entry which is preliminary data.</text>
</comment>
<dbReference type="SMART" id="SM01014">
    <property type="entry name" value="ARID"/>
    <property type="match status" value="1"/>
</dbReference>
<evidence type="ECO:0000313" key="3">
    <source>
        <dbReference type="EMBL" id="KAG1326756.1"/>
    </source>
</evidence>
<protein>
    <submittedName>
        <fullName evidence="3">High mobility group B protein 15</fullName>
    </submittedName>
</protein>
<gene>
    <name evidence="3" type="ORF">COCNU_01G006900</name>
</gene>
<proteinExistence type="predicted"/>
<dbReference type="InterPro" id="IPR001606">
    <property type="entry name" value="ARID_dom"/>
</dbReference>
<dbReference type="GO" id="GO:0003677">
    <property type="term" value="F:DNA binding"/>
    <property type="evidence" value="ECO:0007669"/>
    <property type="project" value="InterPro"/>
</dbReference>